<protein>
    <submittedName>
        <fullName evidence="2">Uncharacterized protein</fullName>
    </submittedName>
</protein>
<keyword evidence="1" id="KW-0472">Membrane</keyword>
<dbReference type="SUPFAM" id="SSF54495">
    <property type="entry name" value="UBC-like"/>
    <property type="match status" value="1"/>
</dbReference>
<sequence length="146" mass="16068">MSTRNERCLCFAVVCHSVHLPFFCLILIKRRAGAKKQAQAAQSCPKLVAAVIITYNEGSRFSFRQHIPFAAVLIRTVCYVIVIMGPAVSLLVCTDSRVCISIPHTTRDDPMGDKGVADRWSPMQCLEKILLSVVSMLPDVCSTLNG</sequence>
<dbReference type="Proteomes" id="UP000034805">
    <property type="component" value="Unassembled WGS sequence"/>
</dbReference>
<proteinExistence type="predicted"/>
<accession>A0A0P7VIV7</accession>
<comment type="caution">
    <text evidence="2">The sequence shown here is derived from an EMBL/GenBank/DDBJ whole genome shotgun (WGS) entry which is preliminary data.</text>
</comment>
<reference evidence="2 3" key="1">
    <citation type="submission" date="2015-08" db="EMBL/GenBank/DDBJ databases">
        <title>The genome of the Asian arowana (Scleropages formosus).</title>
        <authorList>
            <person name="Tan M.H."/>
            <person name="Gan H.M."/>
            <person name="Croft L.J."/>
            <person name="Austin C.M."/>
        </authorList>
    </citation>
    <scope>NUCLEOTIDE SEQUENCE [LARGE SCALE GENOMIC DNA]</scope>
    <source>
        <strain evidence="2">Aro1</strain>
    </source>
</reference>
<dbReference type="EMBL" id="JARO02001421">
    <property type="protein sequence ID" value="KPP75525.1"/>
    <property type="molecule type" value="Genomic_DNA"/>
</dbReference>
<evidence type="ECO:0000256" key="1">
    <source>
        <dbReference type="SAM" id="Phobius"/>
    </source>
</evidence>
<dbReference type="InterPro" id="IPR016135">
    <property type="entry name" value="UBQ-conjugating_enzyme/RWD"/>
</dbReference>
<keyword evidence="1" id="KW-0812">Transmembrane</keyword>
<gene>
    <name evidence="2" type="ORF">Z043_105212</name>
</gene>
<organism evidence="2 3">
    <name type="scientific">Scleropages formosus</name>
    <name type="common">Asian bonytongue</name>
    <name type="synonym">Osteoglossum formosum</name>
    <dbReference type="NCBI Taxonomy" id="113540"/>
    <lineage>
        <taxon>Eukaryota</taxon>
        <taxon>Metazoa</taxon>
        <taxon>Chordata</taxon>
        <taxon>Craniata</taxon>
        <taxon>Vertebrata</taxon>
        <taxon>Euteleostomi</taxon>
        <taxon>Actinopterygii</taxon>
        <taxon>Neopterygii</taxon>
        <taxon>Teleostei</taxon>
        <taxon>Osteoglossocephala</taxon>
        <taxon>Osteoglossomorpha</taxon>
        <taxon>Osteoglossiformes</taxon>
        <taxon>Osteoglossidae</taxon>
        <taxon>Scleropages</taxon>
    </lineage>
</organism>
<name>A0A0P7VIV7_SCLFO</name>
<feature type="transmembrane region" description="Helical" evidence="1">
    <location>
        <begin position="69"/>
        <end position="92"/>
    </location>
</feature>
<keyword evidence="1" id="KW-1133">Transmembrane helix</keyword>
<evidence type="ECO:0000313" key="3">
    <source>
        <dbReference type="Proteomes" id="UP000034805"/>
    </source>
</evidence>
<feature type="transmembrane region" description="Helical" evidence="1">
    <location>
        <begin position="6"/>
        <end position="28"/>
    </location>
</feature>
<dbReference type="AlphaFoldDB" id="A0A0P7VIV7"/>
<dbReference type="Gene3D" id="3.10.110.10">
    <property type="entry name" value="Ubiquitin Conjugating Enzyme"/>
    <property type="match status" value="1"/>
</dbReference>
<evidence type="ECO:0000313" key="2">
    <source>
        <dbReference type="EMBL" id="KPP75525.1"/>
    </source>
</evidence>